<evidence type="ECO:0000313" key="1">
    <source>
        <dbReference type="EMBL" id="GGK93764.1"/>
    </source>
</evidence>
<dbReference type="RefSeq" id="WP_189067833.1">
    <property type="nucleotide sequence ID" value="NZ_BMPE01000001.1"/>
</dbReference>
<evidence type="ECO:0000313" key="2">
    <source>
        <dbReference type="Proteomes" id="UP000604341"/>
    </source>
</evidence>
<proteinExistence type="predicted"/>
<dbReference type="EMBL" id="BMPE01000001">
    <property type="protein sequence ID" value="GGK93764.1"/>
    <property type="molecule type" value="Genomic_DNA"/>
</dbReference>
<comment type="caution">
    <text evidence="1">The sequence shown here is derived from an EMBL/GenBank/DDBJ whole genome shotgun (WGS) entry which is preliminary data.</text>
</comment>
<name>A0ABQ2FFM8_9DEIO</name>
<protein>
    <submittedName>
        <fullName evidence="1">Uncharacterized protein</fullName>
    </submittedName>
</protein>
<sequence length="171" mass="18363">MTTMQRTGPVLACVLLAVMLGVSLRAAHDGRTAQSPVVTFRQDDPLPEPQAITRECVAHARLNLAKLYGAEGPANRLLSVTPVTAQIWKVRGELTSLKTGRVTRYPYECLNGPGGLGVKIHPRLPQQQRRGEAVTGQPPPLPVVPAPYVPLPPQDAGFVRAQDRAARGLVA</sequence>
<reference evidence="2" key="1">
    <citation type="journal article" date="2019" name="Int. J. Syst. Evol. Microbiol.">
        <title>The Global Catalogue of Microorganisms (GCM) 10K type strain sequencing project: providing services to taxonomists for standard genome sequencing and annotation.</title>
        <authorList>
            <consortium name="The Broad Institute Genomics Platform"/>
            <consortium name="The Broad Institute Genome Sequencing Center for Infectious Disease"/>
            <person name="Wu L."/>
            <person name="Ma J."/>
        </authorList>
    </citation>
    <scope>NUCLEOTIDE SEQUENCE [LARGE SCALE GENOMIC DNA]</scope>
    <source>
        <strain evidence="2">JCM 19173</strain>
    </source>
</reference>
<keyword evidence="2" id="KW-1185">Reference proteome</keyword>
<dbReference type="Proteomes" id="UP000604341">
    <property type="component" value="Unassembled WGS sequence"/>
</dbReference>
<gene>
    <name evidence="1" type="ORF">GCM10010844_10330</name>
</gene>
<organism evidence="1 2">
    <name type="scientific">Deinococcus radiotolerans</name>
    <dbReference type="NCBI Taxonomy" id="1309407"/>
    <lineage>
        <taxon>Bacteria</taxon>
        <taxon>Thermotogati</taxon>
        <taxon>Deinococcota</taxon>
        <taxon>Deinococci</taxon>
        <taxon>Deinococcales</taxon>
        <taxon>Deinococcaceae</taxon>
        <taxon>Deinococcus</taxon>
    </lineage>
</organism>
<accession>A0ABQ2FFM8</accession>